<dbReference type="GeneID" id="20674862"/>
<dbReference type="HOGENOM" id="CLU_1602947_0_0_1"/>
<organism evidence="2 3">
    <name type="scientific">Heterobasidion irregulare (strain TC 32-1)</name>
    <dbReference type="NCBI Taxonomy" id="747525"/>
    <lineage>
        <taxon>Eukaryota</taxon>
        <taxon>Fungi</taxon>
        <taxon>Dikarya</taxon>
        <taxon>Basidiomycota</taxon>
        <taxon>Agaricomycotina</taxon>
        <taxon>Agaricomycetes</taxon>
        <taxon>Russulales</taxon>
        <taxon>Bondarzewiaceae</taxon>
        <taxon>Heterobasidion</taxon>
        <taxon>Heterobasidion annosum species complex</taxon>
    </lineage>
</organism>
<feature type="compositionally biased region" description="Basic and acidic residues" evidence="1">
    <location>
        <begin position="98"/>
        <end position="107"/>
    </location>
</feature>
<protein>
    <submittedName>
        <fullName evidence="2">Uncharacterized protein</fullName>
    </submittedName>
</protein>
<proteinExistence type="predicted"/>
<name>W4JYX3_HETIT</name>
<dbReference type="Proteomes" id="UP000030671">
    <property type="component" value="Unassembled WGS sequence"/>
</dbReference>
<evidence type="ECO:0000256" key="1">
    <source>
        <dbReference type="SAM" id="MobiDB-lite"/>
    </source>
</evidence>
<dbReference type="OrthoDB" id="2537432at2759"/>
<keyword evidence="3" id="KW-1185">Reference proteome</keyword>
<dbReference type="InParanoid" id="W4JYX3"/>
<accession>W4JYX3</accession>
<dbReference type="PANTHER" id="PTHR34693">
    <property type="entry name" value="PROTEIN PAR32"/>
    <property type="match status" value="1"/>
</dbReference>
<sequence>MSRSRYLLQRSSGRGGAGNIRPSSISHEYSSARLDGPNDFSVTRGREPRPSVVADQVVSTGRGGVGNIRSPSRDITVDGLARPLCAENGIKQTEYEDTLIRSSDEARTSGPHSSGRGGVGNITRSPVHAQPQPQPRSRSRSCGPQASPTLKVASPTLLGDVSETIK</sequence>
<dbReference type="AlphaFoldDB" id="W4JYX3"/>
<feature type="region of interest" description="Disordered" evidence="1">
    <location>
        <begin position="1"/>
        <end position="74"/>
    </location>
</feature>
<evidence type="ECO:0000313" key="3">
    <source>
        <dbReference type="Proteomes" id="UP000030671"/>
    </source>
</evidence>
<dbReference type="KEGG" id="hir:HETIRDRAFT_436026"/>
<reference evidence="2 3" key="1">
    <citation type="journal article" date="2012" name="New Phytol.">
        <title>Insight into trade-off between wood decay and parasitism from the genome of a fungal forest pathogen.</title>
        <authorList>
            <person name="Olson A."/>
            <person name="Aerts A."/>
            <person name="Asiegbu F."/>
            <person name="Belbahri L."/>
            <person name="Bouzid O."/>
            <person name="Broberg A."/>
            <person name="Canback B."/>
            <person name="Coutinho P.M."/>
            <person name="Cullen D."/>
            <person name="Dalman K."/>
            <person name="Deflorio G."/>
            <person name="van Diepen L.T."/>
            <person name="Dunand C."/>
            <person name="Duplessis S."/>
            <person name="Durling M."/>
            <person name="Gonthier P."/>
            <person name="Grimwood J."/>
            <person name="Fossdal C.G."/>
            <person name="Hansson D."/>
            <person name="Henrissat B."/>
            <person name="Hietala A."/>
            <person name="Himmelstrand K."/>
            <person name="Hoffmeister D."/>
            <person name="Hogberg N."/>
            <person name="James T.Y."/>
            <person name="Karlsson M."/>
            <person name="Kohler A."/>
            <person name="Kues U."/>
            <person name="Lee Y.H."/>
            <person name="Lin Y.C."/>
            <person name="Lind M."/>
            <person name="Lindquist E."/>
            <person name="Lombard V."/>
            <person name="Lucas S."/>
            <person name="Lunden K."/>
            <person name="Morin E."/>
            <person name="Murat C."/>
            <person name="Park J."/>
            <person name="Raffaello T."/>
            <person name="Rouze P."/>
            <person name="Salamov A."/>
            <person name="Schmutz J."/>
            <person name="Solheim H."/>
            <person name="Stahlberg J."/>
            <person name="Velez H."/>
            <person name="de Vries R.P."/>
            <person name="Wiebenga A."/>
            <person name="Woodward S."/>
            <person name="Yakovlev I."/>
            <person name="Garbelotto M."/>
            <person name="Martin F."/>
            <person name="Grigoriev I.V."/>
            <person name="Stenlid J."/>
        </authorList>
    </citation>
    <scope>NUCLEOTIDE SEQUENCE [LARGE SCALE GENOMIC DNA]</scope>
    <source>
        <strain evidence="2 3">TC 32-1</strain>
    </source>
</reference>
<dbReference type="InterPro" id="IPR053203">
    <property type="entry name" value="Cisplatin_resist-associated"/>
</dbReference>
<feature type="region of interest" description="Disordered" evidence="1">
    <location>
        <begin position="86"/>
        <end position="166"/>
    </location>
</feature>
<dbReference type="RefSeq" id="XP_009550255.1">
    <property type="nucleotide sequence ID" value="XM_009551960.1"/>
</dbReference>
<evidence type="ECO:0000313" key="2">
    <source>
        <dbReference type="EMBL" id="ETW78270.1"/>
    </source>
</evidence>
<dbReference type="PANTHER" id="PTHR34693:SF1">
    <property type="entry name" value="PROTEIN PAR32"/>
    <property type="match status" value="1"/>
</dbReference>
<gene>
    <name evidence="2" type="ORF">HETIRDRAFT_436026</name>
</gene>
<dbReference type="EMBL" id="KI925462">
    <property type="protein sequence ID" value="ETW78270.1"/>
    <property type="molecule type" value="Genomic_DNA"/>
</dbReference>